<dbReference type="OrthoDB" id="2411880at2"/>
<dbReference type="HOGENOM" id="CLU_1676759_0_0_9"/>
<evidence type="ECO:0008006" key="4">
    <source>
        <dbReference type="Google" id="ProtNLM"/>
    </source>
</evidence>
<name>A0A0H2VJ11_STAES</name>
<accession>A0A0H2VJ11</accession>
<evidence type="ECO:0000313" key="3">
    <source>
        <dbReference type="Proteomes" id="UP000001411"/>
    </source>
</evidence>
<sequence>MRYIFSVIKNIIAVLAIILIIYIALQHAPFLKNQEWNPLNDMNNHHQNITQKVSQKNNTLYSQPSNDKSYILKENDIINNVPAGQIKTVFNMIDKAEFMSVSGLERMGFNDEYLAGQQGDEFIIYKFGDDYIRVYNTEFEMNEDLNQLKQPINLKPIEAYQ</sequence>
<dbReference type="AlphaFoldDB" id="A0A0H2VJ11"/>
<evidence type="ECO:0000256" key="1">
    <source>
        <dbReference type="SAM" id="Phobius"/>
    </source>
</evidence>
<dbReference type="GeneID" id="50018551"/>
<dbReference type="KEGG" id="sep:SE_1334"/>
<evidence type="ECO:0000313" key="2">
    <source>
        <dbReference type="EMBL" id="AAO04933.1"/>
    </source>
</evidence>
<dbReference type="PATRIC" id="fig|176280.10.peg.1303"/>
<dbReference type="eggNOG" id="ENOG50348PH">
    <property type="taxonomic scope" value="Bacteria"/>
</dbReference>
<dbReference type="InterPro" id="IPR032561">
    <property type="entry name" value="DUF4930"/>
</dbReference>
<gene>
    <name evidence="2" type="ordered locus">SE_1334</name>
</gene>
<dbReference type="RefSeq" id="WP_001832708.1">
    <property type="nucleotide sequence ID" value="NC_004461.1"/>
</dbReference>
<dbReference type="Proteomes" id="UP000001411">
    <property type="component" value="Chromosome"/>
</dbReference>
<dbReference type="EMBL" id="AE015929">
    <property type="protein sequence ID" value="AAO04933.1"/>
    <property type="molecule type" value="Genomic_DNA"/>
</dbReference>
<dbReference type="Pfam" id="PF16284">
    <property type="entry name" value="DUF4930"/>
    <property type="match status" value="1"/>
</dbReference>
<protein>
    <recommendedName>
        <fullName evidence="4">DUF4930 family protein</fullName>
    </recommendedName>
</protein>
<reference evidence="2 3" key="1">
    <citation type="journal article" date="2003" name="Mol. Microbiol.">
        <title>Genome-based analysis of virulence genes in a non-biofilm-forming Staphylococcus epidermidis strain (ATCC 12228).</title>
        <authorList>
            <person name="Zhang Y.Q."/>
            <person name="Ren S.X."/>
            <person name="Li H.L."/>
            <person name="Wang Y.X."/>
            <person name="Fu G."/>
            <person name="Yang J."/>
            <person name="Qin Z.Q."/>
            <person name="Miao Y.G."/>
            <person name="Wang W.Y."/>
            <person name="Chen R.S."/>
            <person name="Shen Y."/>
            <person name="Chen Z."/>
            <person name="Yuan Z.H."/>
            <person name="Zhao G.P."/>
            <person name="Qu D."/>
            <person name="Danchin A."/>
            <person name="Wen Y.M."/>
        </authorList>
    </citation>
    <scope>NUCLEOTIDE SEQUENCE [LARGE SCALE GENOMIC DNA]</scope>
    <source>
        <strain evidence="3">ATCC 12228 / FDA PCI 1200</strain>
    </source>
</reference>
<proteinExistence type="predicted"/>
<feature type="transmembrane region" description="Helical" evidence="1">
    <location>
        <begin position="7"/>
        <end position="25"/>
    </location>
</feature>
<organism evidence="2 3">
    <name type="scientific">Staphylococcus epidermidis (strain ATCC 12228 / FDA PCI 1200)</name>
    <dbReference type="NCBI Taxonomy" id="176280"/>
    <lineage>
        <taxon>Bacteria</taxon>
        <taxon>Bacillati</taxon>
        <taxon>Bacillota</taxon>
        <taxon>Bacilli</taxon>
        <taxon>Bacillales</taxon>
        <taxon>Staphylococcaceae</taxon>
        <taxon>Staphylococcus</taxon>
    </lineage>
</organism>
<keyword evidence="1" id="KW-0812">Transmembrane</keyword>
<keyword evidence="1" id="KW-1133">Transmembrane helix</keyword>
<keyword evidence="1" id="KW-0472">Membrane</keyword>